<dbReference type="GO" id="GO:0005886">
    <property type="term" value="C:plasma membrane"/>
    <property type="evidence" value="ECO:0007669"/>
    <property type="project" value="InterPro"/>
</dbReference>
<dbReference type="PANTHER" id="PTHR31382">
    <property type="entry name" value="NA(+)/H(+) ANTIPORTER"/>
    <property type="match status" value="1"/>
</dbReference>
<keyword evidence="3" id="KW-0813">Transport</keyword>
<keyword evidence="9 11" id="KW-0472">Membrane</keyword>
<dbReference type="Pfam" id="PF00999">
    <property type="entry name" value="Na_H_Exchanger"/>
    <property type="match status" value="1"/>
</dbReference>
<keyword evidence="10" id="KW-0739">Sodium transport</keyword>
<feature type="transmembrane region" description="Helical" evidence="11">
    <location>
        <begin position="110"/>
        <end position="133"/>
    </location>
</feature>
<keyword evidence="5 11" id="KW-0812">Transmembrane</keyword>
<gene>
    <name evidence="13" type="ORF">POSPLADRAFT_1129781</name>
</gene>
<evidence type="ECO:0000256" key="9">
    <source>
        <dbReference type="ARBA" id="ARBA00023136"/>
    </source>
</evidence>
<evidence type="ECO:0000313" key="14">
    <source>
        <dbReference type="Proteomes" id="UP000194127"/>
    </source>
</evidence>
<dbReference type="GO" id="GO:0120029">
    <property type="term" value="P:proton export across plasma membrane"/>
    <property type="evidence" value="ECO:0007669"/>
    <property type="project" value="InterPro"/>
</dbReference>
<dbReference type="OrthoDB" id="2190219at2759"/>
<name>A0A1X6NEJ3_9APHY</name>
<keyword evidence="4" id="KW-0050">Antiport</keyword>
<evidence type="ECO:0000256" key="6">
    <source>
        <dbReference type="ARBA" id="ARBA00022989"/>
    </source>
</evidence>
<feature type="transmembrane region" description="Helical" evidence="11">
    <location>
        <begin position="326"/>
        <end position="349"/>
    </location>
</feature>
<dbReference type="Proteomes" id="UP000194127">
    <property type="component" value="Unassembled WGS sequence"/>
</dbReference>
<dbReference type="EMBL" id="KZ110591">
    <property type="protein sequence ID" value="OSX67041.1"/>
    <property type="molecule type" value="Genomic_DNA"/>
</dbReference>
<feature type="transmembrane region" description="Helical" evidence="11">
    <location>
        <begin position="291"/>
        <end position="314"/>
    </location>
</feature>
<organism evidence="13 14">
    <name type="scientific">Postia placenta MAD-698-R-SB12</name>
    <dbReference type="NCBI Taxonomy" id="670580"/>
    <lineage>
        <taxon>Eukaryota</taxon>
        <taxon>Fungi</taxon>
        <taxon>Dikarya</taxon>
        <taxon>Basidiomycota</taxon>
        <taxon>Agaricomycotina</taxon>
        <taxon>Agaricomycetes</taxon>
        <taxon>Polyporales</taxon>
        <taxon>Adustoporiaceae</taxon>
        <taxon>Rhodonia</taxon>
    </lineage>
</organism>
<evidence type="ECO:0000256" key="10">
    <source>
        <dbReference type="ARBA" id="ARBA00023201"/>
    </source>
</evidence>
<comment type="subcellular location">
    <subcellularLocation>
        <location evidence="1">Membrane</location>
        <topology evidence="1">Multi-pass membrane protein</topology>
    </subcellularLocation>
</comment>
<dbReference type="AlphaFoldDB" id="A0A1X6NEJ3"/>
<accession>A0A1X6NEJ3</accession>
<dbReference type="RefSeq" id="XP_024343835.1">
    <property type="nucleotide sequence ID" value="XM_024483879.1"/>
</dbReference>
<dbReference type="GO" id="GO:0042391">
    <property type="term" value="P:regulation of membrane potential"/>
    <property type="evidence" value="ECO:0007669"/>
    <property type="project" value="InterPro"/>
</dbReference>
<dbReference type="STRING" id="670580.A0A1X6NEJ3"/>
<feature type="transmembrane region" description="Helical" evidence="11">
    <location>
        <begin position="78"/>
        <end position="98"/>
    </location>
</feature>
<feature type="transmembrane region" description="Helical" evidence="11">
    <location>
        <begin position="250"/>
        <end position="279"/>
    </location>
</feature>
<proteinExistence type="inferred from homology"/>
<reference evidence="13 14" key="1">
    <citation type="submission" date="2017-04" db="EMBL/GenBank/DDBJ databases">
        <title>Genome Sequence of the Model Brown-Rot Fungus Postia placenta SB12.</title>
        <authorList>
            <consortium name="DOE Joint Genome Institute"/>
            <person name="Gaskell J."/>
            <person name="Kersten P."/>
            <person name="Larrondo L.F."/>
            <person name="Canessa P."/>
            <person name="Martinez D."/>
            <person name="Hibbett D."/>
            <person name="Schmoll M."/>
            <person name="Kubicek C.P."/>
            <person name="Martinez A.T."/>
            <person name="Yadav J."/>
            <person name="Master E."/>
            <person name="Magnuson J.K."/>
            <person name="James T."/>
            <person name="Yaver D."/>
            <person name="Berka R."/>
            <person name="Labutti K."/>
            <person name="Lipzen A."/>
            <person name="Aerts A."/>
            <person name="Barry K."/>
            <person name="Henrissat B."/>
            <person name="Blanchette R."/>
            <person name="Grigoriev I."/>
            <person name="Cullen D."/>
        </authorList>
    </citation>
    <scope>NUCLEOTIDE SEQUENCE [LARGE SCALE GENOMIC DNA]</scope>
    <source>
        <strain evidence="13 14">MAD-698-R-SB12</strain>
    </source>
</reference>
<dbReference type="GO" id="GO:0030007">
    <property type="term" value="P:intracellular potassium ion homeostasis"/>
    <property type="evidence" value="ECO:0007669"/>
    <property type="project" value="TreeGrafter"/>
</dbReference>
<dbReference type="GO" id="GO:0015385">
    <property type="term" value="F:sodium:proton antiporter activity"/>
    <property type="evidence" value="ECO:0007669"/>
    <property type="project" value="InterPro"/>
</dbReference>
<evidence type="ECO:0000256" key="11">
    <source>
        <dbReference type="SAM" id="Phobius"/>
    </source>
</evidence>
<dbReference type="InterPro" id="IPR038770">
    <property type="entry name" value="Na+/solute_symporter_sf"/>
</dbReference>
<feature type="domain" description="Cation/H+ exchanger transmembrane" evidence="12">
    <location>
        <begin position="40"/>
        <end position="429"/>
    </location>
</feature>
<evidence type="ECO:0000256" key="5">
    <source>
        <dbReference type="ARBA" id="ARBA00022692"/>
    </source>
</evidence>
<evidence type="ECO:0000256" key="7">
    <source>
        <dbReference type="ARBA" id="ARBA00023053"/>
    </source>
</evidence>
<keyword evidence="14" id="KW-1185">Reference proteome</keyword>
<evidence type="ECO:0000259" key="12">
    <source>
        <dbReference type="Pfam" id="PF00999"/>
    </source>
</evidence>
<evidence type="ECO:0000256" key="3">
    <source>
        <dbReference type="ARBA" id="ARBA00022448"/>
    </source>
</evidence>
<dbReference type="PANTHER" id="PTHR31382:SF4">
    <property type="entry name" value="NA(+)_H(+) ANTIPORTER"/>
    <property type="match status" value="1"/>
</dbReference>
<comment type="similarity">
    <text evidence="2">Belongs to the fungal Na(+)/H(+) exchanger family.</text>
</comment>
<feature type="non-terminal residue" evidence="13">
    <location>
        <position position="435"/>
    </location>
</feature>
<keyword evidence="7" id="KW-0915">Sodium</keyword>
<evidence type="ECO:0000256" key="2">
    <source>
        <dbReference type="ARBA" id="ARBA00005248"/>
    </source>
</evidence>
<evidence type="ECO:0000256" key="1">
    <source>
        <dbReference type="ARBA" id="ARBA00004141"/>
    </source>
</evidence>
<dbReference type="InterPro" id="IPR006153">
    <property type="entry name" value="Cation/H_exchanger_TM"/>
</dbReference>
<feature type="transmembrane region" description="Helical" evidence="11">
    <location>
        <begin position="139"/>
        <end position="160"/>
    </location>
</feature>
<evidence type="ECO:0000313" key="13">
    <source>
        <dbReference type="EMBL" id="OSX67041.1"/>
    </source>
</evidence>
<feature type="transmembrane region" description="Helical" evidence="11">
    <location>
        <begin position="370"/>
        <end position="389"/>
    </location>
</feature>
<feature type="transmembrane region" description="Helical" evidence="11">
    <location>
        <begin position="211"/>
        <end position="230"/>
    </location>
</feature>
<dbReference type="Gene3D" id="1.20.1530.20">
    <property type="match status" value="1"/>
</dbReference>
<keyword evidence="6 11" id="KW-1133">Transmembrane helix</keyword>
<dbReference type="GO" id="GO:0036376">
    <property type="term" value="P:sodium ion export across plasma membrane"/>
    <property type="evidence" value="ECO:0007669"/>
    <property type="project" value="InterPro"/>
</dbReference>
<dbReference type="GeneID" id="36328828"/>
<protein>
    <recommendedName>
        <fullName evidence="12">Cation/H+ exchanger transmembrane domain-containing protein</fullName>
    </recommendedName>
</protein>
<evidence type="ECO:0000256" key="8">
    <source>
        <dbReference type="ARBA" id="ARBA00023065"/>
    </source>
</evidence>
<feature type="transmembrane region" description="Helical" evidence="11">
    <location>
        <begin position="409"/>
        <end position="431"/>
    </location>
</feature>
<keyword evidence="8" id="KW-0406">Ion transport</keyword>
<dbReference type="InterPro" id="IPR004712">
    <property type="entry name" value="Na+/H+_antiporter_fungi"/>
</dbReference>
<evidence type="ECO:0000256" key="4">
    <source>
        <dbReference type="ARBA" id="ARBA00022449"/>
    </source>
</evidence>
<sequence>MQEHLLCSFFPLVQYGFIARKRKGVVLDSSALALLTNSGVVQLYINEVVLGTAFGVIIGPHCAGGFDPRSWGSQTQRITLEVMRIVLATGLFAIGVELPRAYMAKHAKGLLVMVVPTMAFGWVIVAAAIYGLFPGYDYISALVVAACLTPTDPIISAAIVGGKFAVKHIPVNLHHIISAESAANDGFAYPFLSISIYLTVDSSRRQAIGDWFLVGWLCIVTAGLLFRHLMKFSYRKGFIDRESYVAQYLALALLTIGICSTIGSDDLLGAFAAGTAINWDGRFHDQTEKEVFSSVIDFLLNCGCFIYIGAWLPFEQFNSPELGITPWRLVLLFIAIVFLRRIPPLLLLYKWVPEIANWREALFSGHFGRYFSDMGVGAIFVSTLALTRLPTPQSPPKDQAEHLAATLQIIVSFVVLGSIIIHGLSIPFFTLGENV</sequence>